<dbReference type="KEGG" id="tpol:Mal48_00720"/>
<accession>A0A517QGT8</accession>
<sequence length="158" mass="16629">MNRLRFRSGQVQLRKIRVDANTIIEAGDLLWLDGTLARPASDLDWNTDLATTQADFSAKFLGIAHQASGPGDALPISVDISSDSVYELDCSPGNYELGQPIGPDENSSSLMNQQIEAAPAGSAIARSAEFTNGTVSSIRVTLCSAFCTSSANVHAGLG</sequence>
<dbReference type="EMBL" id="CP036267">
    <property type="protein sequence ID" value="QDT30844.1"/>
    <property type="molecule type" value="Genomic_DNA"/>
</dbReference>
<dbReference type="Proteomes" id="UP000315724">
    <property type="component" value="Chromosome"/>
</dbReference>
<dbReference type="OrthoDB" id="213201at2"/>
<dbReference type="AlphaFoldDB" id="A0A517QGT8"/>
<keyword evidence="2" id="KW-1185">Reference proteome</keyword>
<evidence type="ECO:0000313" key="2">
    <source>
        <dbReference type="Proteomes" id="UP000315724"/>
    </source>
</evidence>
<organism evidence="1 2">
    <name type="scientific">Thalassoglobus polymorphus</name>
    <dbReference type="NCBI Taxonomy" id="2527994"/>
    <lineage>
        <taxon>Bacteria</taxon>
        <taxon>Pseudomonadati</taxon>
        <taxon>Planctomycetota</taxon>
        <taxon>Planctomycetia</taxon>
        <taxon>Planctomycetales</taxon>
        <taxon>Planctomycetaceae</taxon>
        <taxon>Thalassoglobus</taxon>
    </lineage>
</organism>
<reference evidence="1 2" key="1">
    <citation type="submission" date="2019-02" db="EMBL/GenBank/DDBJ databases">
        <title>Deep-cultivation of Planctomycetes and their phenomic and genomic characterization uncovers novel biology.</title>
        <authorList>
            <person name="Wiegand S."/>
            <person name="Jogler M."/>
            <person name="Boedeker C."/>
            <person name="Pinto D."/>
            <person name="Vollmers J."/>
            <person name="Rivas-Marin E."/>
            <person name="Kohn T."/>
            <person name="Peeters S.H."/>
            <person name="Heuer A."/>
            <person name="Rast P."/>
            <person name="Oberbeckmann S."/>
            <person name="Bunk B."/>
            <person name="Jeske O."/>
            <person name="Meyerdierks A."/>
            <person name="Storesund J.E."/>
            <person name="Kallscheuer N."/>
            <person name="Luecker S."/>
            <person name="Lage O.M."/>
            <person name="Pohl T."/>
            <person name="Merkel B.J."/>
            <person name="Hornburger P."/>
            <person name="Mueller R.-W."/>
            <person name="Bruemmer F."/>
            <person name="Labrenz M."/>
            <person name="Spormann A.M."/>
            <person name="Op den Camp H."/>
            <person name="Overmann J."/>
            <person name="Amann R."/>
            <person name="Jetten M.S.M."/>
            <person name="Mascher T."/>
            <person name="Medema M.H."/>
            <person name="Devos D.P."/>
            <person name="Kaster A.-K."/>
            <person name="Ovreas L."/>
            <person name="Rohde M."/>
            <person name="Galperin M.Y."/>
            <person name="Jogler C."/>
        </authorList>
    </citation>
    <scope>NUCLEOTIDE SEQUENCE [LARGE SCALE GENOMIC DNA]</scope>
    <source>
        <strain evidence="1 2">Mal48</strain>
    </source>
</reference>
<name>A0A517QGT8_9PLAN</name>
<evidence type="ECO:0000313" key="1">
    <source>
        <dbReference type="EMBL" id="QDT30844.1"/>
    </source>
</evidence>
<gene>
    <name evidence="1" type="ORF">Mal48_00720</name>
</gene>
<dbReference type="RefSeq" id="WP_145195067.1">
    <property type="nucleotide sequence ID" value="NZ_CP036267.1"/>
</dbReference>
<protein>
    <submittedName>
        <fullName evidence="1">Uncharacterized protein</fullName>
    </submittedName>
</protein>
<proteinExistence type="predicted"/>